<evidence type="ECO:0000256" key="2">
    <source>
        <dbReference type="ARBA" id="ARBA00022723"/>
    </source>
</evidence>
<dbReference type="GO" id="GO:0046872">
    <property type="term" value="F:metal ion binding"/>
    <property type="evidence" value="ECO:0007669"/>
    <property type="project" value="UniProtKB-KW"/>
</dbReference>
<dbReference type="GO" id="GO:0005737">
    <property type="term" value="C:cytoplasm"/>
    <property type="evidence" value="ECO:0007669"/>
    <property type="project" value="TreeGrafter"/>
</dbReference>
<name>A0A8J8B4P6_9EURY</name>
<feature type="binding site" evidence="3">
    <location>
        <position position="65"/>
    </location>
    <ligand>
        <name>a divalent metal cation</name>
        <dbReference type="ChEBI" id="CHEBI:60240"/>
        <label>1</label>
    </ligand>
</feature>
<dbReference type="PANTHER" id="PTHR13799:SF14">
    <property type="entry name" value="GTP CYCLOHYDROLASE 1 TYPE 2 HOMOLOG"/>
    <property type="match status" value="1"/>
</dbReference>
<protein>
    <submittedName>
        <fullName evidence="4">NGG1p interacting factor 3 protein, NIF3</fullName>
    </submittedName>
</protein>
<feature type="binding site" evidence="3">
    <location>
        <position position="102"/>
    </location>
    <ligand>
        <name>a divalent metal cation</name>
        <dbReference type="ChEBI" id="CHEBI:60240"/>
        <label>1</label>
    </ligand>
</feature>
<dbReference type="InterPro" id="IPR002678">
    <property type="entry name" value="DUF34/NIF3"/>
</dbReference>
<comment type="similarity">
    <text evidence="1">Belongs to the GTP cyclohydrolase I type 2/NIF3 family.</text>
</comment>
<dbReference type="OrthoDB" id="85198at2157"/>
<reference evidence="4" key="1">
    <citation type="submission" date="2014-12" db="EMBL/GenBank/DDBJ databases">
        <authorList>
            <person name="Huang H.-H."/>
            <person name="Chen S.-C."/>
            <person name="Lai M.-C."/>
        </authorList>
    </citation>
    <scope>NUCLEOTIDE SEQUENCE</scope>
    <source>
        <strain evidence="4">K1F9705b</strain>
    </source>
</reference>
<keyword evidence="5" id="KW-1185">Reference proteome</keyword>
<dbReference type="Proteomes" id="UP000730161">
    <property type="component" value="Unassembled WGS sequence"/>
</dbReference>
<proteinExistence type="inferred from homology"/>
<dbReference type="AlphaFoldDB" id="A0A8J8B4P6"/>
<gene>
    <name evidence="4" type="ORF">RJ53_01780</name>
</gene>
<evidence type="ECO:0000313" key="4">
    <source>
        <dbReference type="EMBL" id="MBR1368293.1"/>
    </source>
</evidence>
<accession>A0A8J8B4P6</accession>
<sequence>MKISAFLDEMERIAPAALAEEFDTGKIGLIVEGTDEVTTICAALDPTVHVVNRAASLGADMLVVHHTPIFTPVTRITGTTAHILGTLLGNGINLFVMHTNFDHAEGGINDSLADMLGLTNRKRMSLGIVGDFSLTLPDLVSRLSCGVRIYGTIDVPGRVAVVGGSGFQPDLMEEARDLGADLFISSEMKHSIARQAPLPCIEATHYTLESPGMRAIAERMGWTYIDDPPESCLSL</sequence>
<organism evidence="4 5">
    <name type="scientific">Methanocalculus chunghsingensis</name>
    <dbReference type="NCBI Taxonomy" id="156457"/>
    <lineage>
        <taxon>Archaea</taxon>
        <taxon>Methanobacteriati</taxon>
        <taxon>Methanobacteriota</taxon>
        <taxon>Stenosarchaea group</taxon>
        <taxon>Methanomicrobia</taxon>
        <taxon>Methanomicrobiales</taxon>
        <taxon>Methanocalculaceae</taxon>
        <taxon>Methanocalculus</taxon>
    </lineage>
</organism>
<dbReference type="EMBL" id="JWHL01000002">
    <property type="protein sequence ID" value="MBR1368293.1"/>
    <property type="molecule type" value="Genomic_DNA"/>
</dbReference>
<dbReference type="FunFam" id="3.40.1390.30:FF:000001">
    <property type="entry name" value="GTP cyclohydrolase 1 type 2"/>
    <property type="match status" value="1"/>
</dbReference>
<dbReference type="PANTHER" id="PTHR13799">
    <property type="entry name" value="NGG1 INTERACTING FACTOR 3"/>
    <property type="match status" value="1"/>
</dbReference>
<dbReference type="InterPro" id="IPR036069">
    <property type="entry name" value="DUF34/NIF3_sf"/>
</dbReference>
<comment type="caution">
    <text evidence="4">The sequence shown here is derived from an EMBL/GenBank/DDBJ whole genome shotgun (WGS) entry which is preliminary data.</text>
</comment>
<dbReference type="Gene3D" id="3.40.1390.30">
    <property type="entry name" value="NIF3 (NGG1p interacting factor 3)-like"/>
    <property type="match status" value="2"/>
</dbReference>
<feature type="binding site" evidence="3">
    <location>
        <position position="66"/>
    </location>
    <ligand>
        <name>a divalent metal cation</name>
        <dbReference type="ChEBI" id="CHEBI:60240"/>
        <label>1</label>
    </ligand>
</feature>
<keyword evidence="2 3" id="KW-0479">Metal-binding</keyword>
<evidence type="ECO:0000256" key="1">
    <source>
        <dbReference type="ARBA" id="ARBA00006964"/>
    </source>
</evidence>
<feature type="binding site" evidence="3">
    <location>
        <position position="209"/>
    </location>
    <ligand>
        <name>a divalent metal cation</name>
        <dbReference type="ChEBI" id="CHEBI:60240"/>
        <label>1</label>
    </ligand>
</feature>
<feature type="binding site" evidence="3">
    <location>
        <position position="205"/>
    </location>
    <ligand>
        <name>a divalent metal cation</name>
        <dbReference type="ChEBI" id="CHEBI:60240"/>
        <label>1</label>
    </ligand>
</feature>
<dbReference type="SUPFAM" id="SSF102705">
    <property type="entry name" value="NIF3 (NGG1p interacting factor 3)-like"/>
    <property type="match status" value="1"/>
</dbReference>
<evidence type="ECO:0000313" key="5">
    <source>
        <dbReference type="Proteomes" id="UP000730161"/>
    </source>
</evidence>
<evidence type="ECO:0000256" key="3">
    <source>
        <dbReference type="PIRSR" id="PIRSR602678-1"/>
    </source>
</evidence>
<dbReference type="Pfam" id="PF01784">
    <property type="entry name" value="DUF34_NIF3"/>
    <property type="match status" value="1"/>
</dbReference>